<dbReference type="EMBL" id="CP133622">
    <property type="protein sequence ID" value="WMV55238.1"/>
    <property type="molecule type" value="Genomic_DNA"/>
</dbReference>
<keyword evidence="3" id="KW-1185">Reference proteome</keyword>
<proteinExistence type="predicted"/>
<dbReference type="AlphaFoldDB" id="A0AAF0UYB2"/>
<dbReference type="Pfam" id="PF13966">
    <property type="entry name" value="zf-RVT"/>
    <property type="match status" value="1"/>
</dbReference>
<dbReference type="Proteomes" id="UP001234989">
    <property type="component" value="Chromosome 11"/>
</dbReference>
<evidence type="ECO:0000313" key="3">
    <source>
        <dbReference type="Proteomes" id="UP001234989"/>
    </source>
</evidence>
<dbReference type="InterPro" id="IPR026960">
    <property type="entry name" value="RVT-Znf"/>
</dbReference>
<accession>A0AAF0UYB2</accession>
<feature type="domain" description="Reverse transcriptase zinc-binding" evidence="1">
    <location>
        <begin position="1"/>
        <end position="54"/>
    </location>
</feature>
<gene>
    <name evidence="2" type="ORF">MTR67_048623</name>
</gene>
<protein>
    <recommendedName>
        <fullName evidence="1">Reverse transcriptase zinc-binding domain-containing protein</fullName>
    </recommendedName>
</protein>
<organism evidence="2 3">
    <name type="scientific">Solanum verrucosum</name>
    <dbReference type="NCBI Taxonomy" id="315347"/>
    <lineage>
        <taxon>Eukaryota</taxon>
        <taxon>Viridiplantae</taxon>
        <taxon>Streptophyta</taxon>
        <taxon>Embryophyta</taxon>
        <taxon>Tracheophyta</taxon>
        <taxon>Spermatophyta</taxon>
        <taxon>Magnoliopsida</taxon>
        <taxon>eudicotyledons</taxon>
        <taxon>Gunneridae</taxon>
        <taxon>Pentapetalae</taxon>
        <taxon>asterids</taxon>
        <taxon>lamiids</taxon>
        <taxon>Solanales</taxon>
        <taxon>Solanaceae</taxon>
        <taxon>Solanoideae</taxon>
        <taxon>Solaneae</taxon>
        <taxon>Solanum</taxon>
    </lineage>
</organism>
<name>A0AAF0UYB2_SOLVR</name>
<evidence type="ECO:0000259" key="1">
    <source>
        <dbReference type="Pfam" id="PF13966"/>
    </source>
</evidence>
<reference evidence="2" key="1">
    <citation type="submission" date="2023-08" db="EMBL/GenBank/DDBJ databases">
        <title>A de novo genome assembly of Solanum verrucosum Schlechtendal, a Mexican diploid species geographically isolated from the other diploid A-genome species in potato relatives.</title>
        <authorList>
            <person name="Hosaka K."/>
        </authorList>
    </citation>
    <scope>NUCLEOTIDE SEQUENCE</scope>
    <source>
        <tissue evidence="2">Young leaves</tissue>
    </source>
</reference>
<feature type="non-terminal residue" evidence="2">
    <location>
        <position position="1"/>
    </location>
</feature>
<evidence type="ECO:0000313" key="2">
    <source>
        <dbReference type="EMBL" id="WMV55238.1"/>
    </source>
</evidence>
<sequence>IPYKVGDFTCLVVNDSVLTWENLRRRGIHLCSRCYICVQNLETINHLLLHCKMISLFKHLVTSFRGIRWIMPGRTSDALMNWNSEGNSSTNKNRWKIFLEAIWWTIWKERNSRCFEDTSSSLQRIQMNCILMFCYWCKSEYVDDTISVVDILGSL</sequence>